<keyword evidence="1" id="KW-1133">Transmembrane helix</keyword>
<dbReference type="EMBL" id="CANTFL010000545">
    <property type="protein sequence ID" value="CAI5724081.1"/>
    <property type="molecule type" value="Genomic_DNA"/>
</dbReference>
<dbReference type="Gene3D" id="3.10.129.10">
    <property type="entry name" value="Hotdog Thioesterase"/>
    <property type="match status" value="1"/>
</dbReference>
<accession>A0AAV0TLX6</accession>
<feature type="signal peptide" evidence="2">
    <location>
        <begin position="1"/>
        <end position="22"/>
    </location>
</feature>
<proteinExistence type="predicted"/>
<evidence type="ECO:0000256" key="2">
    <source>
        <dbReference type="SAM" id="SignalP"/>
    </source>
</evidence>
<evidence type="ECO:0000313" key="4">
    <source>
        <dbReference type="Proteomes" id="UP001162031"/>
    </source>
</evidence>
<keyword evidence="1" id="KW-0812">Transmembrane</keyword>
<reference evidence="3" key="1">
    <citation type="submission" date="2022-12" db="EMBL/GenBank/DDBJ databases">
        <authorList>
            <person name="Webb A."/>
        </authorList>
    </citation>
    <scope>NUCLEOTIDE SEQUENCE</scope>
    <source>
        <strain evidence="3">Hp1</strain>
    </source>
</reference>
<keyword evidence="1" id="KW-0472">Membrane</keyword>
<gene>
    <name evidence="3" type="ORF">HBR001_LOCUS3273</name>
</gene>
<sequence>MLRPRNALAFGLLVLLPAAVSLLSYSVGNGSGVTAVVVGALCSFALCDVWYFLRLGLTALLALGARGPRCHLFATNSVTGFVGPTDIDRNGHCNNARVLRACGFGRRDLWHRNGIWSVVTALGVNFVVGAQTVRYRRELSFGHVYTMQSRLLCWDERAFYVEHRFVTKDASSGAFVNAIVLVKNTVVGGLSPEQIVSKLPARRADEAANPAMPADVLAWIQSNDVSSKMLRAEAAS</sequence>
<organism evidence="3 4">
    <name type="scientific">Hyaloperonospora brassicae</name>
    <name type="common">Brassica downy mildew</name>
    <name type="synonym">Peronospora brassicae</name>
    <dbReference type="NCBI Taxonomy" id="162125"/>
    <lineage>
        <taxon>Eukaryota</taxon>
        <taxon>Sar</taxon>
        <taxon>Stramenopiles</taxon>
        <taxon>Oomycota</taxon>
        <taxon>Peronosporomycetes</taxon>
        <taxon>Peronosporales</taxon>
        <taxon>Peronosporaceae</taxon>
        <taxon>Hyaloperonospora</taxon>
    </lineage>
</organism>
<protein>
    <recommendedName>
        <fullName evidence="5">Thioesterase domain-containing protein</fullName>
    </recommendedName>
</protein>
<dbReference type="PANTHER" id="PTHR12475">
    <property type="match status" value="1"/>
</dbReference>
<dbReference type="CDD" id="cd00586">
    <property type="entry name" value="4HBT"/>
    <property type="match status" value="1"/>
</dbReference>
<evidence type="ECO:0008006" key="5">
    <source>
        <dbReference type="Google" id="ProtNLM"/>
    </source>
</evidence>
<evidence type="ECO:0000313" key="3">
    <source>
        <dbReference type="EMBL" id="CAI5724081.1"/>
    </source>
</evidence>
<dbReference type="Proteomes" id="UP001162031">
    <property type="component" value="Unassembled WGS sequence"/>
</dbReference>
<dbReference type="SUPFAM" id="SSF54637">
    <property type="entry name" value="Thioesterase/thiol ester dehydrase-isomerase"/>
    <property type="match status" value="1"/>
</dbReference>
<comment type="caution">
    <text evidence="3">The sequence shown here is derived from an EMBL/GenBank/DDBJ whole genome shotgun (WGS) entry which is preliminary data.</text>
</comment>
<keyword evidence="4" id="KW-1185">Reference proteome</keyword>
<dbReference type="InterPro" id="IPR051490">
    <property type="entry name" value="THEM6_lcsJ_thioesterase"/>
</dbReference>
<keyword evidence="2" id="KW-0732">Signal</keyword>
<dbReference type="PANTHER" id="PTHR12475:SF4">
    <property type="entry name" value="PROTEIN THEM6"/>
    <property type="match status" value="1"/>
</dbReference>
<dbReference type="InterPro" id="IPR029069">
    <property type="entry name" value="HotDog_dom_sf"/>
</dbReference>
<dbReference type="AlphaFoldDB" id="A0AAV0TLX6"/>
<feature type="transmembrane region" description="Helical" evidence="1">
    <location>
        <begin position="34"/>
        <end position="53"/>
    </location>
</feature>
<name>A0AAV0TLX6_HYABA</name>
<feature type="chain" id="PRO_5043516365" description="Thioesterase domain-containing protein" evidence="2">
    <location>
        <begin position="23"/>
        <end position="236"/>
    </location>
</feature>
<dbReference type="Pfam" id="PF13279">
    <property type="entry name" value="4HBT_2"/>
    <property type="match status" value="1"/>
</dbReference>
<evidence type="ECO:0000256" key="1">
    <source>
        <dbReference type="SAM" id="Phobius"/>
    </source>
</evidence>